<accession>A0A842I8S2</accession>
<dbReference type="Gene3D" id="3.40.250.10">
    <property type="entry name" value="Rhodanese-like domain"/>
    <property type="match status" value="1"/>
</dbReference>
<keyword evidence="3" id="KW-1185">Reference proteome</keyword>
<dbReference type="InterPro" id="IPR036873">
    <property type="entry name" value="Rhodanese-like_dom_sf"/>
</dbReference>
<dbReference type="InterPro" id="IPR001763">
    <property type="entry name" value="Rhodanese-like_dom"/>
</dbReference>
<gene>
    <name evidence="2" type="ORF">H7F16_09885</name>
</gene>
<organism evidence="2 3">
    <name type="scientific">Paragemmobacter straminiformis</name>
    <dbReference type="NCBI Taxonomy" id="2045119"/>
    <lineage>
        <taxon>Bacteria</taxon>
        <taxon>Pseudomonadati</taxon>
        <taxon>Pseudomonadota</taxon>
        <taxon>Alphaproteobacteria</taxon>
        <taxon>Rhodobacterales</taxon>
        <taxon>Paracoccaceae</taxon>
        <taxon>Paragemmobacter</taxon>
    </lineage>
</organism>
<sequence length="118" mass="12113">MSGFDTSLPRLTATEAQALAAKGELLLLDVREAAELQASGKAKGALHVPVALVPMKADPKSPDFDRRFDPAIPVAVYCAAGGRAGMAAQTLGRLGYRAQNIGGFADWCAAGGAVEAQS</sequence>
<dbReference type="Proteomes" id="UP000555411">
    <property type="component" value="Unassembled WGS sequence"/>
</dbReference>
<protein>
    <submittedName>
        <fullName evidence="2">Sulfurtransferase</fullName>
    </submittedName>
</protein>
<evidence type="ECO:0000313" key="3">
    <source>
        <dbReference type="Proteomes" id="UP000555411"/>
    </source>
</evidence>
<proteinExistence type="predicted"/>
<dbReference type="PANTHER" id="PTHR44086:SF10">
    <property type="entry name" value="THIOSULFATE SULFURTRANSFERASE_RHODANESE-LIKE DOMAIN-CONTAINING PROTEIN 3"/>
    <property type="match status" value="1"/>
</dbReference>
<dbReference type="AlphaFoldDB" id="A0A842I8S2"/>
<dbReference type="Pfam" id="PF00581">
    <property type="entry name" value="Rhodanese"/>
    <property type="match status" value="1"/>
</dbReference>
<dbReference type="PROSITE" id="PS50206">
    <property type="entry name" value="RHODANESE_3"/>
    <property type="match status" value="1"/>
</dbReference>
<dbReference type="SMART" id="SM00450">
    <property type="entry name" value="RHOD"/>
    <property type="match status" value="1"/>
</dbReference>
<dbReference type="EMBL" id="JACLQD010000002">
    <property type="protein sequence ID" value="MBC2835813.1"/>
    <property type="molecule type" value="Genomic_DNA"/>
</dbReference>
<evidence type="ECO:0000313" key="2">
    <source>
        <dbReference type="EMBL" id="MBC2835813.1"/>
    </source>
</evidence>
<comment type="caution">
    <text evidence="2">The sequence shown here is derived from an EMBL/GenBank/DDBJ whole genome shotgun (WGS) entry which is preliminary data.</text>
</comment>
<dbReference type="RefSeq" id="WP_185797387.1">
    <property type="nucleotide sequence ID" value="NZ_JACLQD010000002.1"/>
</dbReference>
<evidence type="ECO:0000259" key="1">
    <source>
        <dbReference type="PROSITE" id="PS50206"/>
    </source>
</evidence>
<name>A0A842I8S2_9RHOB</name>
<keyword evidence="2" id="KW-0808">Transferase</keyword>
<dbReference type="PANTHER" id="PTHR44086">
    <property type="entry name" value="THIOSULFATE SULFURTRANSFERASE RDL2, MITOCHONDRIAL-RELATED"/>
    <property type="match status" value="1"/>
</dbReference>
<reference evidence="2 3" key="1">
    <citation type="journal article" date="2017" name="Int. J. Syst. Evol. Microbiol.">
        <title>Gemmobacter straminiformis sp. nov., isolated from an artificial fountain.</title>
        <authorList>
            <person name="Kang J.Y."/>
            <person name="Kim M.J."/>
            <person name="Chun J."/>
            <person name="Son K.P."/>
            <person name="Jahng K.Y."/>
        </authorList>
    </citation>
    <scope>NUCLEOTIDE SEQUENCE [LARGE SCALE GENOMIC DNA]</scope>
    <source>
        <strain evidence="2 3">CAM-8</strain>
    </source>
</reference>
<dbReference type="SUPFAM" id="SSF52821">
    <property type="entry name" value="Rhodanese/Cell cycle control phosphatase"/>
    <property type="match status" value="1"/>
</dbReference>
<dbReference type="GO" id="GO:0004792">
    <property type="term" value="F:thiosulfate-cyanide sulfurtransferase activity"/>
    <property type="evidence" value="ECO:0007669"/>
    <property type="project" value="TreeGrafter"/>
</dbReference>
<feature type="domain" description="Rhodanese" evidence="1">
    <location>
        <begin position="21"/>
        <end position="116"/>
    </location>
</feature>